<proteinExistence type="predicted"/>
<evidence type="ECO:0000313" key="2">
    <source>
        <dbReference type="Proteomes" id="UP001162090"/>
    </source>
</evidence>
<name>A0AA35JF20_SACUV</name>
<sequence>MLRPDEAKNEEQLDNKSSFSPLSITSYKTRDEAGKLVKHLYHKGIYYLCFSYGLYAGTSDELNRKIEFSLDGPFIVNYTIIPKFKSSSKVNATSSCHLLIFNDGSIKGFKFKNSNAVTVYDSNVVPKLDTTSSPISNWLNASLDGILYTCNNNMSYDSHSRKSSAKIYSFDFGNKLVETFYAADEEIISFDFISRERLVHDKRDPGKLDVSFICLIKSEYSENMILEEYDCAKNHVPHGGLKSNFSRGCRIYNLLPISDNEFCYMKIICDHTVIVLTNTYTQIVKLGKQGFERTALLNNIGLPKEEGFQFLKDSFDLIYEKSGISLTIYDTHANKYTAKVDQSLLEKRKVQKDLQWLREKLFKLSNHDLCDYVLQLPGKKYITLTRMNGIHFISNNHRGPRTEKVKGGPAYSNKVYLASQIVRNNGTDVDSLLMSGSFNSKRGFLEKKSLVYDENIFKLSASTRLPLENVTDFWITDLITGDENHITYESMGSIHRNGALLMDESYNYGVLVTRTGIILENNVDGSTGEIKQVGTLRLDRNSSDMFCYPIENSTVRISTLQPQSSSLRKVKDVFIEGVDFKNSIISSCWDGDDIFYLAVYSEGEIFVWDTNQDKLATSRLDYSFIVSDILLKRSWFDNNVKNESTFVIASSYVGCVKVYRSNLNSLEVALEIYSSHSQKLEILDTLSDSPLIFLYNEKEIILLNLDSLTYGFIQLGVTPRKMRIHPEKAWFSLCVLDIESQINVFDFATTFDHGDPTNGMVSLKPRVKNNMYHLSSVPLHLCTMPNNANQAVICMLDTDSGQYELMLFDYLLMKPISKFSLPKGRYSYAILKPFWSEDDSIYLSLRYFYGNKFIVCLGTDDKRTKFWLFEIRNSKIVQLFADCLEDRICSVFIYYEGSVILFSGGSGIATYKIHILKDTSEVLEAHYFPILESIESTGFLAYMNGDDLVQLNTMKGFVRTNLSTREAIEYPSEHSDNVCMDSIDFTGITHVATKRISRKPTEPDNDYSENGKRSSLSRLSGLSRIERVYSGISYVATIDSNNTLAIYDDSNKLLVNKDELIMPYLKIRLPDTIISLAPVPDGFKSLQICSGLDNGRLEGVLPLFMICGTKGQIYIVSELFSEQWLRSLCHYKKIKLNDERKALDSETNMRNVSGQYAVSDEPGVDSSGFDELGRNLKRRRINHLPHKTIDFFDPAILKKVTEEFL</sequence>
<dbReference type="SUPFAM" id="SSF50978">
    <property type="entry name" value="WD40 repeat-like"/>
    <property type="match status" value="1"/>
</dbReference>
<protein>
    <submittedName>
        <fullName evidence="1">Uncharacterized protein</fullName>
    </submittedName>
</protein>
<reference evidence="1" key="1">
    <citation type="submission" date="2022-10" db="EMBL/GenBank/DDBJ databases">
        <authorList>
            <person name="Byrne P K."/>
        </authorList>
    </citation>
    <scope>NUCLEOTIDE SEQUENCE</scope>
    <source>
        <strain evidence="1">CBS7001</strain>
    </source>
</reference>
<dbReference type="Proteomes" id="UP001162090">
    <property type="component" value="Chromosome 5"/>
</dbReference>
<organism evidence="1 2">
    <name type="scientific">Saccharomyces uvarum</name>
    <name type="common">Yeast</name>
    <name type="synonym">Saccharomyces bayanus var. uvarum</name>
    <dbReference type="NCBI Taxonomy" id="230603"/>
    <lineage>
        <taxon>Eukaryota</taxon>
        <taxon>Fungi</taxon>
        <taxon>Dikarya</taxon>
        <taxon>Ascomycota</taxon>
        <taxon>Saccharomycotina</taxon>
        <taxon>Saccharomycetes</taxon>
        <taxon>Saccharomycetales</taxon>
        <taxon>Saccharomycetaceae</taxon>
        <taxon>Saccharomyces</taxon>
    </lineage>
</organism>
<dbReference type="EMBL" id="OX365916">
    <property type="protein sequence ID" value="CAI4059731.1"/>
    <property type="molecule type" value="Genomic_DNA"/>
</dbReference>
<evidence type="ECO:0000313" key="1">
    <source>
        <dbReference type="EMBL" id="CAI4059731.1"/>
    </source>
</evidence>
<dbReference type="InterPro" id="IPR036322">
    <property type="entry name" value="WD40_repeat_dom_sf"/>
</dbReference>
<accession>A0AA35JF20</accession>
<dbReference type="AlphaFoldDB" id="A0AA35JF20"/>
<gene>
    <name evidence="1" type="primary">SUVC05G0470</name>
    <name evidence="1" type="ORF">SUVC_05G0470</name>
</gene>